<keyword evidence="3" id="KW-1185">Reference proteome</keyword>
<name>A0A5J9V155_9POAL</name>
<proteinExistence type="predicted"/>
<comment type="caution">
    <text evidence="2">The sequence shown here is derived from an EMBL/GenBank/DDBJ whole genome shotgun (WGS) entry which is preliminary data.</text>
</comment>
<feature type="non-terminal residue" evidence="2">
    <location>
        <position position="214"/>
    </location>
</feature>
<sequence>DPQVPSYSGRTVIRLGSVVAWSFFISFAVTLLESRDSDCRFCRSFRCLRPALDTREFETFNETKAVKPMSKEDANIDFNIDMDVQGGSDLQKSRNSITSLETYRSQSHNTTLQTLATQSSMRDGHRPGPFACPLRETSELLRGNASSSHFKLLVFDNLVVVGEPSPSSTNWLLFLEQTPPMIEVSNKTSQFPIILVPQCWQLHCNYPIIHPWRS</sequence>
<evidence type="ECO:0000313" key="2">
    <source>
        <dbReference type="EMBL" id="TVU29244.1"/>
    </source>
</evidence>
<dbReference type="AlphaFoldDB" id="A0A5J9V155"/>
<dbReference type="EMBL" id="RWGY01000011">
    <property type="protein sequence ID" value="TVU29244.1"/>
    <property type="molecule type" value="Genomic_DNA"/>
</dbReference>
<feature type="non-terminal residue" evidence="2">
    <location>
        <position position="1"/>
    </location>
</feature>
<keyword evidence="1" id="KW-0812">Transmembrane</keyword>
<protein>
    <submittedName>
        <fullName evidence="2">Uncharacterized protein</fullName>
    </submittedName>
</protein>
<dbReference type="Gramene" id="TVU29244">
    <property type="protein sequence ID" value="TVU29244"/>
    <property type="gene ID" value="EJB05_20802"/>
</dbReference>
<keyword evidence="1" id="KW-0472">Membrane</keyword>
<reference evidence="2 3" key="1">
    <citation type="journal article" date="2019" name="Sci. Rep.">
        <title>A high-quality genome of Eragrostis curvula grass provides insights into Poaceae evolution and supports new strategies to enhance forage quality.</title>
        <authorList>
            <person name="Carballo J."/>
            <person name="Santos B.A.C.M."/>
            <person name="Zappacosta D."/>
            <person name="Garbus I."/>
            <person name="Selva J.P."/>
            <person name="Gallo C.A."/>
            <person name="Diaz A."/>
            <person name="Albertini E."/>
            <person name="Caccamo M."/>
            <person name="Echenique V."/>
        </authorList>
    </citation>
    <scope>NUCLEOTIDE SEQUENCE [LARGE SCALE GENOMIC DNA]</scope>
    <source>
        <strain evidence="3">cv. Victoria</strain>
        <tissue evidence="2">Leaf</tissue>
    </source>
</reference>
<feature type="transmembrane region" description="Helical" evidence="1">
    <location>
        <begin position="12"/>
        <end position="32"/>
    </location>
</feature>
<dbReference type="Proteomes" id="UP000324897">
    <property type="component" value="Chromosome 1"/>
</dbReference>
<gene>
    <name evidence="2" type="ORF">EJB05_20802</name>
</gene>
<keyword evidence="1" id="KW-1133">Transmembrane helix</keyword>
<accession>A0A5J9V155</accession>
<evidence type="ECO:0000256" key="1">
    <source>
        <dbReference type="SAM" id="Phobius"/>
    </source>
</evidence>
<dbReference type="OrthoDB" id="120976at2759"/>
<organism evidence="2 3">
    <name type="scientific">Eragrostis curvula</name>
    <name type="common">weeping love grass</name>
    <dbReference type="NCBI Taxonomy" id="38414"/>
    <lineage>
        <taxon>Eukaryota</taxon>
        <taxon>Viridiplantae</taxon>
        <taxon>Streptophyta</taxon>
        <taxon>Embryophyta</taxon>
        <taxon>Tracheophyta</taxon>
        <taxon>Spermatophyta</taxon>
        <taxon>Magnoliopsida</taxon>
        <taxon>Liliopsida</taxon>
        <taxon>Poales</taxon>
        <taxon>Poaceae</taxon>
        <taxon>PACMAD clade</taxon>
        <taxon>Chloridoideae</taxon>
        <taxon>Eragrostideae</taxon>
        <taxon>Eragrostidinae</taxon>
        <taxon>Eragrostis</taxon>
    </lineage>
</organism>
<evidence type="ECO:0000313" key="3">
    <source>
        <dbReference type="Proteomes" id="UP000324897"/>
    </source>
</evidence>